<dbReference type="PROSITE" id="PS01124">
    <property type="entry name" value="HTH_ARAC_FAMILY_2"/>
    <property type="match status" value="1"/>
</dbReference>
<evidence type="ECO:0000313" key="8">
    <source>
        <dbReference type="Proteomes" id="UP000664417"/>
    </source>
</evidence>
<dbReference type="PANTHER" id="PTHR47893:SF1">
    <property type="entry name" value="REGULATORY PROTEIN PCHR"/>
    <property type="match status" value="1"/>
</dbReference>
<dbReference type="Pfam" id="PF12833">
    <property type="entry name" value="HTH_18"/>
    <property type="match status" value="1"/>
</dbReference>
<feature type="domain" description="HTH araC/xylS-type" evidence="6">
    <location>
        <begin position="132"/>
        <end position="231"/>
    </location>
</feature>
<reference evidence="7" key="1">
    <citation type="submission" date="2021-03" db="EMBL/GenBank/DDBJ databases">
        <authorList>
            <person name="Wang G."/>
        </authorList>
    </citation>
    <scope>NUCLEOTIDE SEQUENCE</scope>
    <source>
        <strain evidence="7">KCTC 12899</strain>
    </source>
</reference>
<accession>A0A8J7QCI1</accession>
<dbReference type="InterPro" id="IPR018060">
    <property type="entry name" value="HTH_AraC"/>
</dbReference>
<dbReference type="GO" id="GO:0043565">
    <property type="term" value="F:sequence-specific DNA binding"/>
    <property type="evidence" value="ECO:0007669"/>
    <property type="project" value="InterPro"/>
</dbReference>
<proteinExistence type="predicted"/>
<dbReference type="GO" id="GO:0003700">
    <property type="term" value="F:DNA-binding transcription factor activity"/>
    <property type="evidence" value="ECO:0007669"/>
    <property type="project" value="InterPro"/>
</dbReference>
<dbReference type="Gene3D" id="1.10.10.60">
    <property type="entry name" value="Homeodomain-like"/>
    <property type="match status" value="1"/>
</dbReference>
<dbReference type="Proteomes" id="UP000664417">
    <property type="component" value="Unassembled WGS sequence"/>
</dbReference>
<gene>
    <name evidence="7" type="ORF">J3U88_25980</name>
</gene>
<evidence type="ECO:0000256" key="5">
    <source>
        <dbReference type="SAM" id="Phobius"/>
    </source>
</evidence>
<dbReference type="InterPro" id="IPR018062">
    <property type="entry name" value="HTH_AraC-typ_CS"/>
</dbReference>
<keyword evidence="2" id="KW-0238">DNA-binding</keyword>
<evidence type="ECO:0000313" key="7">
    <source>
        <dbReference type="EMBL" id="MBO1321957.1"/>
    </source>
</evidence>
<evidence type="ECO:0000256" key="4">
    <source>
        <dbReference type="SAM" id="MobiDB-lite"/>
    </source>
</evidence>
<dbReference type="InterPro" id="IPR053142">
    <property type="entry name" value="PchR_regulatory_protein"/>
</dbReference>
<dbReference type="SMART" id="SM00342">
    <property type="entry name" value="HTH_ARAC"/>
    <property type="match status" value="1"/>
</dbReference>
<evidence type="ECO:0000256" key="3">
    <source>
        <dbReference type="ARBA" id="ARBA00023163"/>
    </source>
</evidence>
<keyword evidence="1" id="KW-0805">Transcription regulation</keyword>
<evidence type="ECO:0000259" key="6">
    <source>
        <dbReference type="PROSITE" id="PS01124"/>
    </source>
</evidence>
<keyword evidence="5" id="KW-0472">Membrane</keyword>
<keyword evidence="3" id="KW-0804">Transcription</keyword>
<dbReference type="RefSeq" id="WP_207861929.1">
    <property type="nucleotide sequence ID" value="NZ_JAFREP010000029.1"/>
</dbReference>
<protein>
    <submittedName>
        <fullName evidence="7">Helix-turn-helix transcriptional regulator</fullName>
    </submittedName>
</protein>
<feature type="transmembrane region" description="Helical" evidence="5">
    <location>
        <begin position="60"/>
        <end position="79"/>
    </location>
</feature>
<dbReference type="AlphaFoldDB" id="A0A8J7QCI1"/>
<comment type="caution">
    <text evidence="7">The sequence shown here is derived from an EMBL/GenBank/DDBJ whole genome shotgun (WGS) entry which is preliminary data.</text>
</comment>
<keyword evidence="5" id="KW-1133">Transmembrane helix</keyword>
<feature type="region of interest" description="Disordered" evidence="4">
    <location>
        <begin position="88"/>
        <end position="107"/>
    </location>
</feature>
<evidence type="ECO:0000256" key="1">
    <source>
        <dbReference type="ARBA" id="ARBA00023015"/>
    </source>
</evidence>
<dbReference type="PANTHER" id="PTHR47893">
    <property type="entry name" value="REGULATORY PROTEIN PCHR"/>
    <property type="match status" value="1"/>
</dbReference>
<dbReference type="SUPFAM" id="SSF46689">
    <property type="entry name" value="Homeodomain-like"/>
    <property type="match status" value="1"/>
</dbReference>
<name>A0A8J7QCI1_9BACT</name>
<dbReference type="PROSITE" id="PS00041">
    <property type="entry name" value="HTH_ARAC_FAMILY_1"/>
    <property type="match status" value="1"/>
</dbReference>
<keyword evidence="8" id="KW-1185">Reference proteome</keyword>
<evidence type="ECO:0000256" key="2">
    <source>
        <dbReference type="ARBA" id="ARBA00023125"/>
    </source>
</evidence>
<dbReference type="EMBL" id="JAFREP010000029">
    <property type="protein sequence ID" value="MBO1321957.1"/>
    <property type="molecule type" value="Genomic_DNA"/>
</dbReference>
<sequence>MSQFCLPLLCVLLFHSQTDLDGFVRFQDADAPTAIQQPAQKNDYLAALAEPTPPPTLPRFVIGLWVLSAVTTLIFVFSLPRRWIRGPQSGISRTRRKPPTQKFAAASRPTVRSRGASYADELPFSARDRFLQDVDAVLEKNLSDPRFGTVALAVALGFSERDFNHTFKTMANKTPTLYLREKRLTTAMVLLKSQVGTVSEIAYRVGFNDARAFTTLFQNRFGIAPRAILHV</sequence>
<dbReference type="InterPro" id="IPR009057">
    <property type="entry name" value="Homeodomain-like_sf"/>
</dbReference>
<organism evidence="7 8">
    <name type="scientific">Acanthopleuribacter pedis</name>
    <dbReference type="NCBI Taxonomy" id="442870"/>
    <lineage>
        <taxon>Bacteria</taxon>
        <taxon>Pseudomonadati</taxon>
        <taxon>Acidobacteriota</taxon>
        <taxon>Holophagae</taxon>
        <taxon>Acanthopleuribacterales</taxon>
        <taxon>Acanthopleuribacteraceae</taxon>
        <taxon>Acanthopleuribacter</taxon>
    </lineage>
</organism>
<keyword evidence="5" id="KW-0812">Transmembrane</keyword>